<organism evidence="1 2">
    <name type="scientific">Hypothenemus hampei</name>
    <name type="common">Coffee berry borer</name>
    <dbReference type="NCBI Taxonomy" id="57062"/>
    <lineage>
        <taxon>Eukaryota</taxon>
        <taxon>Metazoa</taxon>
        <taxon>Ecdysozoa</taxon>
        <taxon>Arthropoda</taxon>
        <taxon>Hexapoda</taxon>
        <taxon>Insecta</taxon>
        <taxon>Pterygota</taxon>
        <taxon>Neoptera</taxon>
        <taxon>Endopterygota</taxon>
        <taxon>Coleoptera</taxon>
        <taxon>Polyphaga</taxon>
        <taxon>Cucujiformia</taxon>
        <taxon>Curculionidae</taxon>
        <taxon>Scolytinae</taxon>
        <taxon>Hypothenemus</taxon>
    </lineage>
</organism>
<evidence type="ECO:0000313" key="1">
    <source>
        <dbReference type="EMBL" id="KAL1509577.1"/>
    </source>
</evidence>
<evidence type="ECO:0000313" key="2">
    <source>
        <dbReference type="Proteomes" id="UP001566132"/>
    </source>
</evidence>
<dbReference type="AlphaFoldDB" id="A0ABD1F2V2"/>
<keyword evidence="2" id="KW-1185">Reference proteome</keyword>
<accession>A0ABD1F2V2</accession>
<sequence length="102" mass="11228">MTKAYSLTETIINPTLPYLTIFKIIFRIKAFALQYSSPSIGVQTHLALSKVPLSSIESLSTTSNVSANLHNSAGSTETLLTVHSRHSGRFRQFQNGFLLDLS</sequence>
<dbReference type="Proteomes" id="UP001566132">
    <property type="component" value="Unassembled WGS sequence"/>
</dbReference>
<gene>
    <name evidence="1" type="ORF">ABEB36_004289</name>
</gene>
<reference evidence="1 2" key="1">
    <citation type="submission" date="2024-05" db="EMBL/GenBank/DDBJ databases">
        <title>Genetic variation in Jamaican populations of the coffee berry borer (Hypothenemus hampei).</title>
        <authorList>
            <person name="Errbii M."/>
            <person name="Myrie A."/>
        </authorList>
    </citation>
    <scope>NUCLEOTIDE SEQUENCE [LARGE SCALE GENOMIC DNA]</scope>
    <source>
        <strain evidence="1">JA-Hopewell-2020-01-JO</strain>
        <tissue evidence="1">Whole body</tissue>
    </source>
</reference>
<name>A0ABD1F2V2_HYPHA</name>
<proteinExistence type="predicted"/>
<dbReference type="EMBL" id="JBDJPC010000003">
    <property type="protein sequence ID" value="KAL1509577.1"/>
    <property type="molecule type" value="Genomic_DNA"/>
</dbReference>
<protein>
    <submittedName>
        <fullName evidence="1">Uncharacterized protein</fullName>
    </submittedName>
</protein>
<comment type="caution">
    <text evidence="1">The sequence shown here is derived from an EMBL/GenBank/DDBJ whole genome shotgun (WGS) entry which is preliminary data.</text>
</comment>